<dbReference type="PROSITE" id="PS51257">
    <property type="entry name" value="PROKAR_LIPOPROTEIN"/>
    <property type="match status" value="1"/>
</dbReference>
<accession>A0A507Z8J4</accession>
<name>A0A507Z8J4_9FLAO</name>
<evidence type="ECO:0000313" key="2">
    <source>
        <dbReference type="Proteomes" id="UP000317169"/>
    </source>
</evidence>
<gene>
    <name evidence="1" type="ORF">FKR84_12510</name>
</gene>
<keyword evidence="2" id="KW-1185">Reference proteome</keyword>
<dbReference type="RefSeq" id="WP_141422656.1">
    <property type="nucleotide sequence ID" value="NZ_VIAR01000015.1"/>
</dbReference>
<evidence type="ECO:0000313" key="1">
    <source>
        <dbReference type="EMBL" id="TQD34036.1"/>
    </source>
</evidence>
<organism evidence="1 2">
    <name type="scientific">Haloflavibacter putidus</name>
    <dbReference type="NCBI Taxonomy" id="2576776"/>
    <lineage>
        <taxon>Bacteria</taxon>
        <taxon>Pseudomonadati</taxon>
        <taxon>Bacteroidota</taxon>
        <taxon>Flavobacteriia</taxon>
        <taxon>Flavobacteriales</taxon>
        <taxon>Flavobacteriaceae</taxon>
        <taxon>Haloflavibacter</taxon>
    </lineage>
</organism>
<dbReference type="Proteomes" id="UP000317169">
    <property type="component" value="Unassembled WGS sequence"/>
</dbReference>
<sequence length="167" mass="19991">MNKSILILFLIIIFGCKENEKRQPIISDNDFTILKYHKDNNWIFENAKPTNLTEREMEEIEPILIKAIAEHNENQRKYLLDHNEQHPEYQWTETGFEIQIEKDYYRQYVPVIDKNGDKVIWINFLCNYDESYETEIPLIQDGGNCYFNLKINLTKKTYYELGINSVA</sequence>
<dbReference type="EMBL" id="VIAR01000015">
    <property type="protein sequence ID" value="TQD34036.1"/>
    <property type="molecule type" value="Genomic_DNA"/>
</dbReference>
<dbReference type="OrthoDB" id="4301792at2"/>
<protein>
    <submittedName>
        <fullName evidence="1">Uncharacterized protein</fullName>
    </submittedName>
</protein>
<comment type="caution">
    <text evidence="1">The sequence shown here is derived from an EMBL/GenBank/DDBJ whole genome shotgun (WGS) entry which is preliminary data.</text>
</comment>
<dbReference type="AlphaFoldDB" id="A0A507Z8J4"/>
<proteinExistence type="predicted"/>
<reference evidence="1 2" key="1">
    <citation type="submission" date="2019-06" db="EMBL/GenBank/DDBJ databases">
        <title>Flavibacter putida gen. nov., sp. nov., a novel marine bacterium of the family Flavobacteriaceae isolated from coastal seawater.</title>
        <authorList>
            <person name="Feng X."/>
        </authorList>
    </citation>
    <scope>NUCLEOTIDE SEQUENCE [LARGE SCALE GENOMIC DNA]</scope>
    <source>
        <strain evidence="1 2">PLHSN227</strain>
    </source>
</reference>